<name>A0A6J4QI75_9ACTN</name>
<organism evidence="2">
    <name type="scientific">uncultured Rubrobacteraceae bacterium</name>
    <dbReference type="NCBI Taxonomy" id="349277"/>
    <lineage>
        <taxon>Bacteria</taxon>
        <taxon>Bacillati</taxon>
        <taxon>Actinomycetota</taxon>
        <taxon>Rubrobacteria</taxon>
        <taxon>Rubrobacterales</taxon>
        <taxon>Rubrobacteraceae</taxon>
        <taxon>environmental samples</taxon>
    </lineage>
</organism>
<evidence type="ECO:0000256" key="1">
    <source>
        <dbReference type="SAM" id="MobiDB-lite"/>
    </source>
</evidence>
<evidence type="ECO:0000313" key="2">
    <source>
        <dbReference type="EMBL" id="CAA9445765.1"/>
    </source>
</evidence>
<accession>A0A6J4QI75</accession>
<dbReference type="AlphaFoldDB" id="A0A6J4QI75"/>
<proteinExistence type="predicted"/>
<feature type="non-terminal residue" evidence="2">
    <location>
        <position position="1"/>
    </location>
</feature>
<feature type="region of interest" description="Disordered" evidence="1">
    <location>
        <begin position="1"/>
        <end position="63"/>
    </location>
</feature>
<protein>
    <submittedName>
        <fullName evidence="2">Uncharacterized protein</fullName>
    </submittedName>
</protein>
<dbReference type="EMBL" id="CADCUW010000528">
    <property type="protein sequence ID" value="CAA9445765.1"/>
    <property type="molecule type" value="Genomic_DNA"/>
</dbReference>
<gene>
    <name evidence="2" type="ORF">AVDCRST_MAG01-01-4062</name>
</gene>
<feature type="non-terminal residue" evidence="2">
    <location>
        <position position="63"/>
    </location>
</feature>
<reference evidence="2" key="1">
    <citation type="submission" date="2020-02" db="EMBL/GenBank/DDBJ databases">
        <authorList>
            <person name="Meier V. D."/>
        </authorList>
    </citation>
    <scope>NUCLEOTIDE SEQUENCE</scope>
    <source>
        <strain evidence="2">AVDCRST_MAG01</strain>
    </source>
</reference>
<feature type="compositionally biased region" description="Low complexity" evidence="1">
    <location>
        <begin position="1"/>
        <end position="28"/>
    </location>
</feature>
<feature type="compositionally biased region" description="Polar residues" evidence="1">
    <location>
        <begin position="50"/>
        <end position="63"/>
    </location>
</feature>
<sequence>WSRSSPPARSTPPGSCRPSPRSRASPCPSWSPPLFAFTHGSGYSRRTGAARTSGNTPTRTPVN</sequence>